<sequence>MTPERSDTAASSWWEWLSWRGRKSLPNKPPDPEILPLPAHSVVASTSKEAEVLEVIPPTNGWERVKALYSGNKMEPDVIERVVRMSFLGGFLMGGATGYAQARQTFEINNVGRKYLSPSDAVKRKFDYAIVRFAKGGFGVGFKCAFISGSIILLTTNLSAYRDRFSSWYFPAISGVLACALHSVGGVFAFPLGVVGSAKAFGLGVSSGLTLSAAVHLYALAVDKTADEAYRMFKREYEKELKAAAAWDARVGELMEREKIMWRQTAVKKLKQIDAEKLAVHDD</sequence>
<reference evidence="9" key="1">
    <citation type="submission" date="2020-10" db="EMBL/GenBank/DDBJ databases">
        <authorList>
            <person name="Kikuchi T."/>
        </authorList>
    </citation>
    <scope>NUCLEOTIDE SEQUENCE</scope>
    <source>
        <strain evidence="9">NKZ352</strain>
    </source>
</reference>
<dbReference type="EMBL" id="CAJGYM010000017">
    <property type="protein sequence ID" value="CAD6190800.1"/>
    <property type="molecule type" value="Genomic_DNA"/>
</dbReference>
<proteinExistence type="inferred from homology"/>
<dbReference type="AlphaFoldDB" id="A0A8S1HC42"/>
<comment type="subcellular location">
    <subcellularLocation>
        <location evidence="1">Membrane</location>
        <topology evidence="1">Multi-pass membrane protein</topology>
    </subcellularLocation>
</comment>
<evidence type="ECO:0000256" key="8">
    <source>
        <dbReference type="SAM" id="Phobius"/>
    </source>
</evidence>
<organism evidence="9 10">
    <name type="scientific">Caenorhabditis auriculariae</name>
    <dbReference type="NCBI Taxonomy" id="2777116"/>
    <lineage>
        <taxon>Eukaryota</taxon>
        <taxon>Metazoa</taxon>
        <taxon>Ecdysozoa</taxon>
        <taxon>Nematoda</taxon>
        <taxon>Chromadorea</taxon>
        <taxon>Rhabditida</taxon>
        <taxon>Rhabditina</taxon>
        <taxon>Rhabditomorpha</taxon>
        <taxon>Rhabditoidea</taxon>
        <taxon>Rhabditidae</taxon>
        <taxon>Peloderinae</taxon>
        <taxon>Caenorhabditis</taxon>
    </lineage>
</organism>
<dbReference type="InterPro" id="IPR055299">
    <property type="entry name" value="TIMMDC1"/>
</dbReference>
<dbReference type="PANTHER" id="PTHR13002">
    <property type="entry name" value="C3ORF1 PROTEIN-RELATED"/>
    <property type="match status" value="1"/>
</dbReference>
<dbReference type="Proteomes" id="UP000835052">
    <property type="component" value="Unassembled WGS sequence"/>
</dbReference>
<evidence type="ECO:0000256" key="7">
    <source>
        <dbReference type="ARBA" id="ARBA00041344"/>
    </source>
</evidence>
<accession>A0A8S1HC42</accession>
<feature type="transmembrane region" description="Helical" evidence="8">
    <location>
        <begin position="168"/>
        <end position="194"/>
    </location>
</feature>
<evidence type="ECO:0000256" key="4">
    <source>
        <dbReference type="ARBA" id="ARBA00022989"/>
    </source>
</evidence>
<evidence type="ECO:0000256" key="2">
    <source>
        <dbReference type="ARBA" id="ARBA00008444"/>
    </source>
</evidence>
<gene>
    <name evidence="9" type="ORF">CAUJ_LOCUS6719</name>
</gene>
<feature type="transmembrane region" description="Helical" evidence="8">
    <location>
        <begin position="136"/>
        <end position="156"/>
    </location>
</feature>
<evidence type="ECO:0000256" key="1">
    <source>
        <dbReference type="ARBA" id="ARBA00004141"/>
    </source>
</evidence>
<comment type="similarity">
    <text evidence="2">Belongs to the Tim17/Tim22/Tim23 family.</text>
</comment>
<keyword evidence="5 8" id="KW-0472">Membrane</keyword>
<evidence type="ECO:0000256" key="3">
    <source>
        <dbReference type="ARBA" id="ARBA00022692"/>
    </source>
</evidence>
<dbReference type="OrthoDB" id="5826189at2759"/>
<dbReference type="GO" id="GO:0032981">
    <property type="term" value="P:mitochondrial respiratory chain complex I assembly"/>
    <property type="evidence" value="ECO:0007669"/>
    <property type="project" value="InterPro"/>
</dbReference>
<name>A0A8S1HC42_9PELO</name>
<keyword evidence="10" id="KW-1185">Reference proteome</keyword>
<dbReference type="PANTHER" id="PTHR13002:SF1">
    <property type="entry name" value="COMPLEX I ASSEMBLY FACTOR TIMMDC1, MITOCHONDRIAL"/>
    <property type="match status" value="1"/>
</dbReference>
<dbReference type="GO" id="GO:0005739">
    <property type="term" value="C:mitochondrion"/>
    <property type="evidence" value="ECO:0007669"/>
    <property type="project" value="TreeGrafter"/>
</dbReference>
<protein>
    <recommendedName>
        <fullName evidence="6">Complex I assembly factor TIMMDC1, mitochondrial</fullName>
    </recommendedName>
    <alternativeName>
        <fullName evidence="7">Translocase of inner mitochondrial membrane domain-containing protein 1</fullName>
    </alternativeName>
</protein>
<dbReference type="GO" id="GO:0016020">
    <property type="term" value="C:membrane"/>
    <property type="evidence" value="ECO:0007669"/>
    <property type="project" value="UniProtKB-SubCell"/>
</dbReference>
<comment type="caution">
    <text evidence="9">The sequence shown here is derived from an EMBL/GenBank/DDBJ whole genome shotgun (WGS) entry which is preliminary data.</text>
</comment>
<keyword evidence="3 8" id="KW-0812">Transmembrane</keyword>
<keyword evidence="4 8" id="KW-1133">Transmembrane helix</keyword>
<evidence type="ECO:0000256" key="5">
    <source>
        <dbReference type="ARBA" id="ARBA00023136"/>
    </source>
</evidence>
<evidence type="ECO:0000313" key="9">
    <source>
        <dbReference type="EMBL" id="CAD6190800.1"/>
    </source>
</evidence>
<evidence type="ECO:0000313" key="10">
    <source>
        <dbReference type="Proteomes" id="UP000835052"/>
    </source>
</evidence>
<evidence type="ECO:0000256" key="6">
    <source>
        <dbReference type="ARBA" id="ARBA00040778"/>
    </source>
</evidence>
<feature type="transmembrane region" description="Helical" evidence="8">
    <location>
        <begin position="200"/>
        <end position="222"/>
    </location>
</feature>